<dbReference type="InterPro" id="IPR029063">
    <property type="entry name" value="SAM-dependent_MTases_sf"/>
</dbReference>
<reference evidence="2" key="1">
    <citation type="submission" date="2014-02" db="EMBL/GenBank/DDBJ databases">
        <title>Expanding our view of genomic diversity in Candidatus Accumulibacter clades.</title>
        <authorList>
            <person name="Skennerton C.T."/>
            <person name="Barr J.J."/>
            <person name="Slater F.R."/>
            <person name="Bond P.L."/>
            <person name="Tyson G.W."/>
        </authorList>
    </citation>
    <scope>NUCLEOTIDE SEQUENCE [LARGE SCALE GENOMIC DNA]</scope>
</reference>
<dbReference type="InterPro" id="IPR013216">
    <property type="entry name" value="Methyltransf_11"/>
</dbReference>
<accession>A0A011PPE3</accession>
<dbReference type="AlphaFoldDB" id="A0A011PPE3"/>
<dbReference type="GO" id="GO:0008757">
    <property type="term" value="F:S-adenosylmethionine-dependent methyltransferase activity"/>
    <property type="evidence" value="ECO:0007669"/>
    <property type="project" value="InterPro"/>
</dbReference>
<evidence type="ECO:0000259" key="1">
    <source>
        <dbReference type="Pfam" id="PF08241"/>
    </source>
</evidence>
<dbReference type="Gene3D" id="3.40.50.150">
    <property type="entry name" value="Vaccinia Virus protein VP39"/>
    <property type="match status" value="1"/>
</dbReference>
<keyword evidence="3" id="KW-1185">Reference proteome</keyword>
<evidence type="ECO:0000313" key="2">
    <source>
        <dbReference type="EMBL" id="EXI68179.1"/>
    </source>
</evidence>
<protein>
    <recommendedName>
        <fullName evidence="1">Methyltransferase type 11 domain-containing protein</fullName>
    </recommendedName>
</protein>
<gene>
    <name evidence="2" type="ORF">AW08_01397</name>
</gene>
<dbReference type="STRING" id="1454001.AW08_01397"/>
<feature type="domain" description="Methyltransferase type 11" evidence="1">
    <location>
        <begin position="90"/>
        <end position="143"/>
    </location>
</feature>
<evidence type="ECO:0000313" key="3">
    <source>
        <dbReference type="Proteomes" id="UP000020218"/>
    </source>
</evidence>
<proteinExistence type="predicted"/>
<dbReference type="PATRIC" id="fig|1454001.3.peg.1449"/>
<organism evidence="2 3">
    <name type="scientific">Candidatus Accumulibacter adjunctus</name>
    <dbReference type="NCBI Taxonomy" id="1454001"/>
    <lineage>
        <taxon>Bacteria</taxon>
        <taxon>Pseudomonadati</taxon>
        <taxon>Pseudomonadota</taxon>
        <taxon>Betaproteobacteria</taxon>
        <taxon>Candidatus Accumulibacter</taxon>
    </lineage>
</organism>
<dbReference type="SUPFAM" id="SSF53335">
    <property type="entry name" value="S-adenosyl-L-methionine-dependent methyltransferases"/>
    <property type="match status" value="1"/>
</dbReference>
<sequence>MEQRSCDEPAGTTALRPYELASARLRAIYQLPAMVDGAGVLELYLQDHGRVVDGEWPARQVVSCRLFGGDRGSPVTTPMIGRLQGCEASYDEPLPFPAASFDLVILHHTLDDLAAALPQRHPRQVAEEWLARIASILRPGGVVAGCGRNGSSPRGWHWHRRAVASGSPKVAALNVLSCQRVLLGAGFRDIQVCNLWPDPQAPSTLAAVEVEASRRAFRYALESSRDSLSRSGYLLRKAVVELGLNRFLEPHLFYWGRRSC</sequence>
<name>A0A011PPE3_9PROT</name>
<dbReference type="Pfam" id="PF08241">
    <property type="entry name" value="Methyltransf_11"/>
    <property type="match status" value="1"/>
</dbReference>
<dbReference type="Proteomes" id="UP000020218">
    <property type="component" value="Unassembled WGS sequence"/>
</dbReference>
<dbReference type="EMBL" id="JFAX01000006">
    <property type="protein sequence ID" value="EXI68179.1"/>
    <property type="molecule type" value="Genomic_DNA"/>
</dbReference>
<comment type="caution">
    <text evidence="2">The sequence shown here is derived from an EMBL/GenBank/DDBJ whole genome shotgun (WGS) entry which is preliminary data.</text>
</comment>